<keyword evidence="10" id="KW-0333">Golgi apparatus</keyword>
<evidence type="ECO:0000313" key="16">
    <source>
        <dbReference type="Proteomes" id="UP000464053"/>
    </source>
</evidence>
<dbReference type="GO" id="GO:0016020">
    <property type="term" value="C:membrane"/>
    <property type="evidence" value="ECO:0007669"/>
    <property type="project" value="InterPro"/>
</dbReference>
<evidence type="ECO:0000256" key="8">
    <source>
        <dbReference type="ARBA" id="ARBA00022968"/>
    </source>
</evidence>
<dbReference type="KEGG" id="mint:C7M51_01873"/>
<keyword evidence="6" id="KW-0479">Metal-binding</keyword>
<evidence type="ECO:0000256" key="11">
    <source>
        <dbReference type="ARBA" id="ARBA00023136"/>
    </source>
</evidence>
<evidence type="ECO:0000256" key="14">
    <source>
        <dbReference type="ARBA" id="ARBA00042865"/>
    </source>
</evidence>
<evidence type="ECO:0000256" key="2">
    <source>
        <dbReference type="ARBA" id="ARBA00004648"/>
    </source>
</evidence>
<evidence type="ECO:0000256" key="5">
    <source>
        <dbReference type="ARBA" id="ARBA00022692"/>
    </source>
</evidence>
<evidence type="ECO:0000256" key="10">
    <source>
        <dbReference type="ARBA" id="ARBA00023034"/>
    </source>
</evidence>
<dbReference type="Proteomes" id="UP000464053">
    <property type="component" value="Chromosome"/>
</dbReference>
<proteinExistence type="predicted"/>
<dbReference type="Pfam" id="PF02485">
    <property type="entry name" value="Branch"/>
    <property type="match status" value="1"/>
</dbReference>
<comment type="subcellular location">
    <subcellularLocation>
        <location evidence="2">Endoplasmic reticulum membrane</location>
        <topology evidence="2">Single-pass type II membrane protein</topology>
    </subcellularLocation>
    <subcellularLocation>
        <location evidence="1">Golgi apparatus membrane</location>
        <topology evidence="1">Single-pass type II membrane protein</topology>
    </subcellularLocation>
</comment>
<keyword evidence="12" id="KW-1015">Disulfide bond</keyword>
<evidence type="ECO:0000256" key="9">
    <source>
        <dbReference type="ARBA" id="ARBA00022989"/>
    </source>
</evidence>
<keyword evidence="7" id="KW-0256">Endoplasmic reticulum</keyword>
<keyword evidence="3" id="KW-0328">Glycosyltransferase</keyword>
<keyword evidence="4" id="KW-0808">Transferase</keyword>
<dbReference type="OrthoDB" id="7943907at2"/>
<keyword evidence="16" id="KW-1185">Reference proteome</keyword>
<dbReference type="RefSeq" id="WP_160621543.1">
    <property type="nucleotide sequence ID" value="NZ_CP028271.1"/>
</dbReference>
<evidence type="ECO:0000256" key="4">
    <source>
        <dbReference type="ARBA" id="ARBA00022679"/>
    </source>
</evidence>
<keyword evidence="13" id="KW-0325">Glycoprotein</keyword>
<protein>
    <recommendedName>
        <fullName evidence="14">Peptide O-xylosyltransferase</fullName>
    </recommendedName>
</protein>
<sequence length="281" mass="33245">MVKKVAVIILAHKNAEYINYICKIYNDINFYVHADLKQKKFFNDLLNAKKNNNNLFLVTERYDVNWGGNSLVKATLSALKQSLLCEKNFYFHVMSSECLPVKSFELMVREWKEKYHNGILMECISHSRQCWRLRREAPHADTPLQRVLLGKLITKAIRYLPFLFSKAKIDKDEYLFGSQWLSIQRPELEKIIAASTDSVIKEFDKILCSDEHFFQIMAKRVGLEKKITNYNLRYVHWLNARNSPNYLSYDDISNIAKKNECWFVRKVNQDVSIKYLRNSHE</sequence>
<dbReference type="GO" id="GO:0050650">
    <property type="term" value="P:chondroitin sulfate proteoglycan biosynthetic process"/>
    <property type="evidence" value="ECO:0007669"/>
    <property type="project" value="TreeGrafter"/>
</dbReference>
<reference evidence="15 16" key="1">
    <citation type="submission" date="2018-03" db="EMBL/GenBank/DDBJ databases">
        <title>Pantoea intestinalis SRCM103226 isolated form the mealworm.</title>
        <authorList>
            <person name="Jeong D.-Y."/>
            <person name="Kim J.W."/>
        </authorList>
    </citation>
    <scope>NUCLEOTIDE SEQUENCE [LARGE SCALE GENOMIC DNA]</scope>
    <source>
        <strain evidence="15 16">SRCM103226</strain>
    </source>
</reference>
<dbReference type="GO" id="GO:0015012">
    <property type="term" value="P:heparan sulfate proteoglycan biosynthetic process"/>
    <property type="evidence" value="ECO:0007669"/>
    <property type="project" value="TreeGrafter"/>
</dbReference>
<dbReference type="InterPro" id="IPR043538">
    <property type="entry name" value="XYLT"/>
</dbReference>
<dbReference type="PANTHER" id="PTHR46025">
    <property type="entry name" value="XYLOSYLTRANSFERASE OXT"/>
    <property type="match status" value="1"/>
</dbReference>
<evidence type="ECO:0000256" key="13">
    <source>
        <dbReference type="ARBA" id="ARBA00023180"/>
    </source>
</evidence>
<keyword evidence="8" id="KW-0735">Signal-anchor</keyword>
<evidence type="ECO:0000256" key="3">
    <source>
        <dbReference type="ARBA" id="ARBA00022676"/>
    </source>
</evidence>
<dbReference type="GO" id="GO:0030158">
    <property type="term" value="F:protein xylosyltransferase activity"/>
    <property type="evidence" value="ECO:0007669"/>
    <property type="project" value="InterPro"/>
</dbReference>
<keyword evidence="5" id="KW-0812">Transmembrane</keyword>
<keyword evidence="11" id="KW-0472">Membrane</keyword>
<evidence type="ECO:0000256" key="1">
    <source>
        <dbReference type="ARBA" id="ARBA00004323"/>
    </source>
</evidence>
<gene>
    <name evidence="15" type="ORF">C7M51_01873</name>
</gene>
<accession>A0A6P1PZU1</accession>
<evidence type="ECO:0000256" key="7">
    <source>
        <dbReference type="ARBA" id="ARBA00022824"/>
    </source>
</evidence>
<evidence type="ECO:0000313" key="15">
    <source>
        <dbReference type="EMBL" id="QHM71582.1"/>
    </source>
</evidence>
<evidence type="ECO:0000256" key="12">
    <source>
        <dbReference type="ARBA" id="ARBA00023157"/>
    </source>
</evidence>
<dbReference type="InterPro" id="IPR003406">
    <property type="entry name" value="Glyco_trans_14"/>
</dbReference>
<dbReference type="EMBL" id="CP028271">
    <property type="protein sequence ID" value="QHM71582.1"/>
    <property type="molecule type" value="Genomic_DNA"/>
</dbReference>
<keyword evidence="9" id="KW-1133">Transmembrane helix</keyword>
<name>A0A6P1PZU1_9GAMM</name>
<organism evidence="15 16">
    <name type="scientific">Mixta intestinalis</name>
    <dbReference type="NCBI Taxonomy" id="1615494"/>
    <lineage>
        <taxon>Bacteria</taxon>
        <taxon>Pseudomonadati</taxon>
        <taxon>Pseudomonadota</taxon>
        <taxon>Gammaproteobacteria</taxon>
        <taxon>Enterobacterales</taxon>
        <taxon>Erwiniaceae</taxon>
        <taxon>Mixta</taxon>
    </lineage>
</organism>
<evidence type="ECO:0000256" key="6">
    <source>
        <dbReference type="ARBA" id="ARBA00022723"/>
    </source>
</evidence>
<dbReference type="PANTHER" id="PTHR46025:SF3">
    <property type="entry name" value="XYLOSYLTRANSFERASE OXT"/>
    <property type="match status" value="1"/>
</dbReference>
<dbReference type="AlphaFoldDB" id="A0A6P1PZU1"/>
<dbReference type="GO" id="GO:0046872">
    <property type="term" value="F:metal ion binding"/>
    <property type="evidence" value="ECO:0007669"/>
    <property type="project" value="UniProtKB-KW"/>
</dbReference>